<dbReference type="InterPro" id="IPR003423">
    <property type="entry name" value="OMP_efflux"/>
</dbReference>
<dbReference type="InterPro" id="IPR051906">
    <property type="entry name" value="TolC-like"/>
</dbReference>
<evidence type="ECO:0000256" key="3">
    <source>
        <dbReference type="ARBA" id="ARBA00022448"/>
    </source>
</evidence>
<evidence type="ECO:0000256" key="1">
    <source>
        <dbReference type="ARBA" id="ARBA00004442"/>
    </source>
</evidence>
<dbReference type="EMBL" id="DVMS01000171">
    <property type="protein sequence ID" value="HIU39196.1"/>
    <property type="molecule type" value="Genomic_DNA"/>
</dbReference>
<comment type="caution">
    <text evidence="9">The sequence shown here is derived from an EMBL/GenBank/DDBJ whole genome shotgun (WGS) entry which is preliminary data.</text>
</comment>
<comment type="similarity">
    <text evidence="2">Belongs to the outer membrane factor (OMF) (TC 1.B.17) family.</text>
</comment>
<dbReference type="GO" id="GO:0015288">
    <property type="term" value="F:porin activity"/>
    <property type="evidence" value="ECO:0007669"/>
    <property type="project" value="TreeGrafter"/>
</dbReference>
<dbReference type="Proteomes" id="UP000824076">
    <property type="component" value="Unassembled WGS sequence"/>
</dbReference>
<protein>
    <submittedName>
        <fullName evidence="9">TolC family protein</fullName>
    </submittedName>
</protein>
<evidence type="ECO:0000313" key="10">
    <source>
        <dbReference type="Proteomes" id="UP000824076"/>
    </source>
</evidence>
<dbReference type="Pfam" id="PF02321">
    <property type="entry name" value="OEP"/>
    <property type="match status" value="2"/>
</dbReference>
<keyword evidence="4" id="KW-1134">Transmembrane beta strand</keyword>
<sequence length="480" mass="53308">MRINIFAIFLLSASIAPICHAEEPIPLDSCRSMALRNNKTMQMAAEKIKAAEYTKKEAFAAYLPGFDFSGLYLYNQKEISLLSGDQMLPTQSFDPATGSYQYNLVMKPDGTPLTTPDGQVVPSQTAVIPKDAMTFDIHNTFVGAVTLTQPLYMGGKIRALNKMAEYGQQLAGQLYDNTAREVVYTVDAAYWQVVSLGEKKKLADSYIELLDTLRRNVEVMMAEGVATKSDLLNVEVKLNEAEIDLAKVENGLALSRMSLAQICGMPPDARFTLIDETAGRSAFEDIPPVSYDMEQVYANRSDVKSLELAVKVYEQKQNAARADMLPNLALVGAYSFSNPNIFNGFDKSFKGMFSVGAMLKIPLWHWGGNYNKYRAARSERIVKELELDEAKEKIELQVTQASFRTNEAAKTLVATRSNLAKAEENMRQAQVGYREGVMPIDNVMAAQTAWLKANSENIDAEIDVRLCNVYLSKVTGTLNY</sequence>
<organism evidence="9 10">
    <name type="scientific">Candidatus Limisoma intestinavium</name>
    <dbReference type="NCBI Taxonomy" id="2840856"/>
    <lineage>
        <taxon>Bacteria</taxon>
        <taxon>Pseudomonadati</taxon>
        <taxon>Bacteroidota</taxon>
        <taxon>Bacteroidia</taxon>
        <taxon>Bacteroidales</taxon>
        <taxon>Candidatus Limisoma</taxon>
    </lineage>
</organism>
<comment type="subcellular location">
    <subcellularLocation>
        <location evidence="1">Cell outer membrane</location>
    </subcellularLocation>
</comment>
<keyword evidence="3" id="KW-0813">Transport</keyword>
<dbReference type="PANTHER" id="PTHR30026">
    <property type="entry name" value="OUTER MEMBRANE PROTEIN TOLC"/>
    <property type="match status" value="1"/>
</dbReference>
<evidence type="ECO:0000313" key="9">
    <source>
        <dbReference type="EMBL" id="HIU39196.1"/>
    </source>
</evidence>
<keyword evidence="8" id="KW-0732">Signal</keyword>
<gene>
    <name evidence="9" type="ORF">IAD18_05985</name>
</gene>
<accession>A0A9D1IMA7</accession>
<reference evidence="9" key="2">
    <citation type="journal article" date="2021" name="PeerJ">
        <title>Extensive microbial diversity within the chicken gut microbiome revealed by metagenomics and culture.</title>
        <authorList>
            <person name="Gilroy R."/>
            <person name="Ravi A."/>
            <person name="Getino M."/>
            <person name="Pursley I."/>
            <person name="Horton D.L."/>
            <person name="Alikhan N.F."/>
            <person name="Baker D."/>
            <person name="Gharbi K."/>
            <person name="Hall N."/>
            <person name="Watson M."/>
            <person name="Adriaenssens E.M."/>
            <person name="Foster-Nyarko E."/>
            <person name="Jarju S."/>
            <person name="Secka A."/>
            <person name="Antonio M."/>
            <person name="Oren A."/>
            <person name="Chaudhuri R.R."/>
            <person name="La Ragione R."/>
            <person name="Hildebrand F."/>
            <person name="Pallen M.J."/>
        </authorList>
    </citation>
    <scope>NUCLEOTIDE SEQUENCE</scope>
    <source>
        <strain evidence="9">17073</strain>
    </source>
</reference>
<dbReference type="GO" id="GO:1990281">
    <property type="term" value="C:efflux pump complex"/>
    <property type="evidence" value="ECO:0007669"/>
    <property type="project" value="TreeGrafter"/>
</dbReference>
<keyword evidence="7" id="KW-0998">Cell outer membrane</keyword>
<dbReference type="AlphaFoldDB" id="A0A9D1IMA7"/>
<evidence type="ECO:0000256" key="6">
    <source>
        <dbReference type="ARBA" id="ARBA00023136"/>
    </source>
</evidence>
<keyword evidence="5" id="KW-0812">Transmembrane</keyword>
<keyword evidence="6" id="KW-0472">Membrane</keyword>
<proteinExistence type="inferred from homology"/>
<feature type="chain" id="PRO_5038963690" evidence="8">
    <location>
        <begin position="22"/>
        <end position="480"/>
    </location>
</feature>
<reference evidence="9" key="1">
    <citation type="submission" date="2020-10" db="EMBL/GenBank/DDBJ databases">
        <authorList>
            <person name="Gilroy R."/>
        </authorList>
    </citation>
    <scope>NUCLEOTIDE SEQUENCE</scope>
    <source>
        <strain evidence="9">17073</strain>
    </source>
</reference>
<evidence type="ECO:0000256" key="5">
    <source>
        <dbReference type="ARBA" id="ARBA00022692"/>
    </source>
</evidence>
<evidence type="ECO:0000256" key="4">
    <source>
        <dbReference type="ARBA" id="ARBA00022452"/>
    </source>
</evidence>
<dbReference type="GO" id="GO:0015562">
    <property type="term" value="F:efflux transmembrane transporter activity"/>
    <property type="evidence" value="ECO:0007669"/>
    <property type="project" value="InterPro"/>
</dbReference>
<dbReference type="PANTHER" id="PTHR30026:SF20">
    <property type="entry name" value="OUTER MEMBRANE PROTEIN TOLC"/>
    <property type="match status" value="1"/>
</dbReference>
<dbReference type="SUPFAM" id="SSF56954">
    <property type="entry name" value="Outer membrane efflux proteins (OEP)"/>
    <property type="match status" value="1"/>
</dbReference>
<evidence type="ECO:0000256" key="2">
    <source>
        <dbReference type="ARBA" id="ARBA00007613"/>
    </source>
</evidence>
<dbReference type="Gene3D" id="1.20.1600.10">
    <property type="entry name" value="Outer membrane efflux proteins (OEP)"/>
    <property type="match status" value="1"/>
</dbReference>
<dbReference type="GO" id="GO:0009279">
    <property type="term" value="C:cell outer membrane"/>
    <property type="evidence" value="ECO:0007669"/>
    <property type="project" value="UniProtKB-SubCell"/>
</dbReference>
<evidence type="ECO:0000256" key="8">
    <source>
        <dbReference type="SAM" id="SignalP"/>
    </source>
</evidence>
<evidence type="ECO:0000256" key="7">
    <source>
        <dbReference type="ARBA" id="ARBA00023237"/>
    </source>
</evidence>
<name>A0A9D1IMA7_9BACT</name>
<feature type="signal peptide" evidence="8">
    <location>
        <begin position="1"/>
        <end position="21"/>
    </location>
</feature>